<gene>
    <name evidence="1" type="ORF">F4820DRAFT_118408</name>
</gene>
<accession>A0ACB9YM73</accession>
<comment type="caution">
    <text evidence="1">The sequence shown here is derived from an EMBL/GenBank/DDBJ whole genome shotgun (WGS) entry which is preliminary data.</text>
</comment>
<dbReference type="EMBL" id="MU393593">
    <property type="protein sequence ID" value="KAI4860266.1"/>
    <property type="molecule type" value="Genomic_DNA"/>
</dbReference>
<organism evidence="1 2">
    <name type="scientific">Hypoxylon rubiginosum</name>
    <dbReference type="NCBI Taxonomy" id="110542"/>
    <lineage>
        <taxon>Eukaryota</taxon>
        <taxon>Fungi</taxon>
        <taxon>Dikarya</taxon>
        <taxon>Ascomycota</taxon>
        <taxon>Pezizomycotina</taxon>
        <taxon>Sordariomycetes</taxon>
        <taxon>Xylariomycetidae</taxon>
        <taxon>Xylariales</taxon>
        <taxon>Hypoxylaceae</taxon>
        <taxon>Hypoxylon</taxon>
    </lineage>
</organism>
<keyword evidence="2" id="KW-1185">Reference proteome</keyword>
<sequence>MGHTHSKYARKKNPNGHNAVPAAALLPGGIKLWHDCAGADVDICFVHGLAGNRDSTWTAEGQTAPWPELLLAPKLPGARLLAYGYDAAASSASGLHDHASNFLGDLVGDRRRAEAKRRPLVFVAPCLGGPVCEQAVLWSRNNPEEHLRDVFDSFKGIVFMGTPHRGTRMAGWARNSTNKTLLSLLREDDALLKVLRTQFALMMRELRESGRRVEAICFYEEFGTSGVGIIVTKESATVESFQAVPIHSDHRGMVRFASEEDDGLDRVFGELKRWKDDIRDSIAQSAHVNASQRR</sequence>
<name>A0ACB9YM73_9PEZI</name>
<proteinExistence type="predicted"/>
<evidence type="ECO:0000313" key="2">
    <source>
        <dbReference type="Proteomes" id="UP001497700"/>
    </source>
</evidence>
<protein>
    <submittedName>
        <fullName evidence="1">Uncharacterized protein</fullName>
    </submittedName>
</protein>
<evidence type="ECO:0000313" key="1">
    <source>
        <dbReference type="EMBL" id="KAI4860266.1"/>
    </source>
</evidence>
<dbReference type="Proteomes" id="UP001497700">
    <property type="component" value="Unassembled WGS sequence"/>
</dbReference>
<reference evidence="1 2" key="1">
    <citation type="journal article" date="2022" name="New Phytol.">
        <title>Ecological generalism drives hyperdiversity of secondary metabolite gene clusters in xylarialean endophytes.</title>
        <authorList>
            <person name="Franco M.E.E."/>
            <person name="Wisecaver J.H."/>
            <person name="Arnold A.E."/>
            <person name="Ju Y.M."/>
            <person name="Slot J.C."/>
            <person name="Ahrendt S."/>
            <person name="Moore L.P."/>
            <person name="Eastman K.E."/>
            <person name="Scott K."/>
            <person name="Konkel Z."/>
            <person name="Mondo S.J."/>
            <person name="Kuo A."/>
            <person name="Hayes R.D."/>
            <person name="Haridas S."/>
            <person name="Andreopoulos B."/>
            <person name="Riley R."/>
            <person name="LaButti K."/>
            <person name="Pangilinan J."/>
            <person name="Lipzen A."/>
            <person name="Amirebrahimi M."/>
            <person name="Yan J."/>
            <person name="Adam C."/>
            <person name="Keymanesh K."/>
            <person name="Ng V."/>
            <person name="Louie K."/>
            <person name="Northen T."/>
            <person name="Drula E."/>
            <person name="Henrissat B."/>
            <person name="Hsieh H.M."/>
            <person name="Youens-Clark K."/>
            <person name="Lutzoni F."/>
            <person name="Miadlikowska J."/>
            <person name="Eastwood D.C."/>
            <person name="Hamelin R.C."/>
            <person name="Grigoriev I.V."/>
            <person name="U'Ren J.M."/>
        </authorList>
    </citation>
    <scope>NUCLEOTIDE SEQUENCE [LARGE SCALE GENOMIC DNA]</scope>
    <source>
        <strain evidence="1 2">CBS 119005</strain>
    </source>
</reference>